<feature type="chain" id="PRO_5020690130" description="DUF1311 domain-containing protein" evidence="1">
    <location>
        <begin position="25"/>
        <end position="217"/>
    </location>
</feature>
<dbReference type="Proteomes" id="UP000309389">
    <property type="component" value="Unassembled WGS sequence"/>
</dbReference>
<dbReference type="EMBL" id="SSHH01000002">
    <property type="protein sequence ID" value="TIX50270.1"/>
    <property type="molecule type" value="Genomic_DNA"/>
</dbReference>
<keyword evidence="1" id="KW-0732">Signal</keyword>
<organism evidence="2 3">
    <name type="scientific">Alteraurantiacibacter aquimixticola</name>
    <dbReference type="NCBI Taxonomy" id="2489173"/>
    <lineage>
        <taxon>Bacteria</taxon>
        <taxon>Pseudomonadati</taxon>
        <taxon>Pseudomonadota</taxon>
        <taxon>Alphaproteobacteria</taxon>
        <taxon>Sphingomonadales</taxon>
        <taxon>Erythrobacteraceae</taxon>
        <taxon>Alteraurantiacibacter</taxon>
    </lineage>
</organism>
<proteinExistence type="predicted"/>
<evidence type="ECO:0000256" key="1">
    <source>
        <dbReference type="SAM" id="SignalP"/>
    </source>
</evidence>
<dbReference type="RefSeq" id="WP_136693290.1">
    <property type="nucleotide sequence ID" value="NZ_SSHH01000002.1"/>
</dbReference>
<keyword evidence="3" id="KW-1185">Reference proteome</keyword>
<protein>
    <recommendedName>
        <fullName evidence="4">DUF1311 domain-containing protein</fullName>
    </recommendedName>
</protein>
<name>A0A4T3F2G5_9SPHN</name>
<feature type="signal peptide" evidence="1">
    <location>
        <begin position="1"/>
        <end position="24"/>
    </location>
</feature>
<dbReference type="OrthoDB" id="7427327at2"/>
<evidence type="ECO:0000313" key="3">
    <source>
        <dbReference type="Proteomes" id="UP000309389"/>
    </source>
</evidence>
<comment type="caution">
    <text evidence="2">The sequence shown here is derived from an EMBL/GenBank/DDBJ whole genome shotgun (WGS) entry which is preliminary data.</text>
</comment>
<reference evidence="2 3" key="1">
    <citation type="submission" date="2019-04" db="EMBL/GenBank/DDBJ databases">
        <title>Altererythrobacter aquimixticola sp. nov., isolated from sediment of junction between the ocean and a freshwater spring.</title>
        <authorList>
            <person name="Yoon J.-H."/>
        </authorList>
    </citation>
    <scope>NUCLEOTIDE SEQUENCE [LARGE SCALE GENOMIC DNA]</scope>
    <source>
        <strain evidence="2 3">SSKS-13</strain>
    </source>
</reference>
<evidence type="ECO:0000313" key="2">
    <source>
        <dbReference type="EMBL" id="TIX50270.1"/>
    </source>
</evidence>
<sequence>MTKAAFALPLITAALGLSASAAPAAAQQAEPAYTSEQCRAAVGILAETEGRDEDAAAIALSEACEAHRRAYAFDVSDDMERMQARLREAGIDYESGLTDRILDCERRTEMVMLETVPEGEPAPDREEVLGSCTANAQMALYAAAIVQLNEAERSRAATAQREYEAAMAAREAEITQKAREHQRAVEAAAMAHEREMADWRRRVELCESGEMEYCQPE</sequence>
<evidence type="ECO:0008006" key="4">
    <source>
        <dbReference type="Google" id="ProtNLM"/>
    </source>
</evidence>
<gene>
    <name evidence="2" type="ORF">E5222_08265</name>
</gene>
<accession>A0A4T3F2G5</accession>
<dbReference type="AlphaFoldDB" id="A0A4T3F2G5"/>